<sequence>VRRWWGGRPRRTTTACSYILSLDNLYEREEKGLGGRGKLKGSGSTS</sequence>
<evidence type="ECO:0000313" key="2">
    <source>
        <dbReference type="Proteomes" id="UP000265520"/>
    </source>
</evidence>
<evidence type="ECO:0000313" key="1">
    <source>
        <dbReference type="EMBL" id="MCI54987.1"/>
    </source>
</evidence>
<dbReference type="Proteomes" id="UP000265520">
    <property type="component" value="Unassembled WGS sequence"/>
</dbReference>
<reference evidence="1 2" key="1">
    <citation type="journal article" date="2018" name="Front. Plant Sci.">
        <title>Red Clover (Trifolium pratense) and Zigzag Clover (T. medium) - A Picture of Genomic Similarities and Differences.</title>
        <authorList>
            <person name="Dluhosova J."/>
            <person name="Istvanek J."/>
            <person name="Nedelnik J."/>
            <person name="Repkova J."/>
        </authorList>
    </citation>
    <scope>NUCLEOTIDE SEQUENCE [LARGE SCALE GENOMIC DNA]</scope>
    <source>
        <strain evidence="2">cv. 10/8</strain>
        <tissue evidence="1">Leaf</tissue>
    </source>
</reference>
<dbReference type="AlphaFoldDB" id="A0A392T3L9"/>
<proteinExistence type="predicted"/>
<name>A0A392T3L9_9FABA</name>
<keyword evidence="2" id="KW-1185">Reference proteome</keyword>
<accession>A0A392T3L9</accession>
<organism evidence="1 2">
    <name type="scientific">Trifolium medium</name>
    <dbReference type="NCBI Taxonomy" id="97028"/>
    <lineage>
        <taxon>Eukaryota</taxon>
        <taxon>Viridiplantae</taxon>
        <taxon>Streptophyta</taxon>
        <taxon>Embryophyta</taxon>
        <taxon>Tracheophyta</taxon>
        <taxon>Spermatophyta</taxon>
        <taxon>Magnoliopsida</taxon>
        <taxon>eudicotyledons</taxon>
        <taxon>Gunneridae</taxon>
        <taxon>Pentapetalae</taxon>
        <taxon>rosids</taxon>
        <taxon>fabids</taxon>
        <taxon>Fabales</taxon>
        <taxon>Fabaceae</taxon>
        <taxon>Papilionoideae</taxon>
        <taxon>50 kb inversion clade</taxon>
        <taxon>NPAAA clade</taxon>
        <taxon>Hologalegina</taxon>
        <taxon>IRL clade</taxon>
        <taxon>Trifolieae</taxon>
        <taxon>Trifolium</taxon>
    </lineage>
</organism>
<comment type="caution">
    <text evidence="1">The sequence shown here is derived from an EMBL/GenBank/DDBJ whole genome shotgun (WGS) entry which is preliminary data.</text>
</comment>
<feature type="non-terminal residue" evidence="1">
    <location>
        <position position="1"/>
    </location>
</feature>
<protein>
    <submittedName>
        <fullName evidence="1">Uncharacterized protein</fullName>
    </submittedName>
</protein>
<dbReference type="EMBL" id="LXQA010488694">
    <property type="protein sequence ID" value="MCI54987.1"/>
    <property type="molecule type" value="Genomic_DNA"/>
</dbReference>